<sequence>MFDAVCERFWAQLEDRHEPLQPPMASTTAQASTLHQPDSANWHQTKKQLVKAQPGNALHDAPWTAENQLKGRAIALHGQRLTRKWQPHMLKNTESKWSTTRATYSAHCATTLGETQGPTTTQACRNGAPAHQRPQRWKGSPPPQCPVATKHTPRHTHPLHLAATGARSLHPSAPPQTRILPTPQPLQPASVRRNLTKPAGRIKHGTPKTGNGGMGSRAVLLLRLESLTGHRKDYLLQHISGIG</sequence>
<protein>
    <submittedName>
        <fullName evidence="2">Uncharacterized protein</fullName>
    </submittedName>
</protein>
<evidence type="ECO:0000256" key="1">
    <source>
        <dbReference type="SAM" id="MobiDB-lite"/>
    </source>
</evidence>
<name>A0AAD1RXZ3_PELCU</name>
<gene>
    <name evidence="2" type="ORF">PECUL_23A017208</name>
</gene>
<keyword evidence="3" id="KW-1185">Reference proteome</keyword>
<proteinExistence type="predicted"/>
<feature type="region of interest" description="Disordered" evidence="1">
    <location>
        <begin position="123"/>
        <end position="154"/>
    </location>
</feature>
<feature type="region of interest" description="Disordered" evidence="1">
    <location>
        <begin position="17"/>
        <end position="47"/>
    </location>
</feature>
<dbReference type="AlphaFoldDB" id="A0AAD1RXZ3"/>
<dbReference type="EMBL" id="OW240915">
    <property type="protein sequence ID" value="CAH2283785.1"/>
    <property type="molecule type" value="Genomic_DNA"/>
</dbReference>
<accession>A0AAD1RXZ3</accession>
<evidence type="ECO:0000313" key="2">
    <source>
        <dbReference type="EMBL" id="CAH2283785.1"/>
    </source>
</evidence>
<feature type="compositionally biased region" description="Polar residues" evidence="1">
    <location>
        <begin position="24"/>
        <end position="43"/>
    </location>
</feature>
<evidence type="ECO:0000313" key="3">
    <source>
        <dbReference type="Proteomes" id="UP001295444"/>
    </source>
</evidence>
<reference evidence="2" key="1">
    <citation type="submission" date="2022-03" db="EMBL/GenBank/DDBJ databases">
        <authorList>
            <person name="Alioto T."/>
            <person name="Alioto T."/>
            <person name="Gomez Garrido J."/>
        </authorList>
    </citation>
    <scope>NUCLEOTIDE SEQUENCE</scope>
</reference>
<organism evidence="2 3">
    <name type="scientific">Pelobates cultripes</name>
    <name type="common">Western spadefoot toad</name>
    <dbReference type="NCBI Taxonomy" id="61616"/>
    <lineage>
        <taxon>Eukaryota</taxon>
        <taxon>Metazoa</taxon>
        <taxon>Chordata</taxon>
        <taxon>Craniata</taxon>
        <taxon>Vertebrata</taxon>
        <taxon>Euteleostomi</taxon>
        <taxon>Amphibia</taxon>
        <taxon>Batrachia</taxon>
        <taxon>Anura</taxon>
        <taxon>Pelobatoidea</taxon>
        <taxon>Pelobatidae</taxon>
        <taxon>Pelobates</taxon>
    </lineage>
</organism>
<feature type="region of interest" description="Disordered" evidence="1">
    <location>
        <begin position="194"/>
        <end position="214"/>
    </location>
</feature>
<dbReference type="Proteomes" id="UP001295444">
    <property type="component" value="Chromosome 04"/>
</dbReference>